<dbReference type="OrthoDB" id="9779889at2"/>
<dbReference type="GO" id="GO:0005737">
    <property type="term" value="C:cytoplasm"/>
    <property type="evidence" value="ECO:0007669"/>
    <property type="project" value="TreeGrafter"/>
</dbReference>
<feature type="domain" description="J" evidence="2">
    <location>
        <begin position="5"/>
        <end position="70"/>
    </location>
</feature>
<dbReference type="InterPro" id="IPR008971">
    <property type="entry name" value="HSP40/DnaJ_pept-bd"/>
</dbReference>
<comment type="caution">
    <text evidence="3">The sequence shown here is derived from an EMBL/GenBank/DDBJ whole genome shotgun (WGS) entry which is preliminary data.</text>
</comment>
<proteinExistence type="predicted"/>
<keyword evidence="4" id="KW-1185">Reference proteome</keyword>
<dbReference type="Gene3D" id="1.10.287.110">
    <property type="entry name" value="DnaJ domain"/>
    <property type="match status" value="1"/>
</dbReference>
<evidence type="ECO:0000313" key="3">
    <source>
        <dbReference type="EMBL" id="GAL86608.1"/>
    </source>
</evidence>
<dbReference type="InterPro" id="IPR036869">
    <property type="entry name" value="J_dom_sf"/>
</dbReference>
<keyword evidence="1" id="KW-0143">Chaperone</keyword>
<dbReference type="Proteomes" id="UP000030185">
    <property type="component" value="Unassembled WGS sequence"/>
</dbReference>
<name>A0A098LK87_9BACT</name>
<dbReference type="Gene3D" id="2.60.260.20">
    <property type="entry name" value="Urease metallochaperone UreE, N-terminal domain"/>
    <property type="match status" value="2"/>
</dbReference>
<organism evidence="3 4">
    <name type="scientific">Sporocytophaga myxococcoides</name>
    <dbReference type="NCBI Taxonomy" id="153721"/>
    <lineage>
        <taxon>Bacteria</taxon>
        <taxon>Pseudomonadati</taxon>
        <taxon>Bacteroidota</taxon>
        <taxon>Cytophagia</taxon>
        <taxon>Cytophagales</taxon>
        <taxon>Cytophagaceae</taxon>
        <taxon>Sporocytophaga</taxon>
    </lineage>
</organism>
<dbReference type="PANTHER" id="PTHR43096">
    <property type="entry name" value="DNAJ HOMOLOG 1, MITOCHONDRIAL-RELATED"/>
    <property type="match status" value="1"/>
</dbReference>
<dbReference type="RefSeq" id="WP_045466756.1">
    <property type="nucleotide sequence ID" value="NZ_BBLT01000008.1"/>
</dbReference>
<dbReference type="FunFam" id="2.60.260.20:FF:000013">
    <property type="entry name" value="DnaJ subfamily B member 11"/>
    <property type="match status" value="1"/>
</dbReference>
<dbReference type="GO" id="GO:0051082">
    <property type="term" value="F:unfolded protein binding"/>
    <property type="evidence" value="ECO:0007669"/>
    <property type="project" value="InterPro"/>
</dbReference>
<dbReference type="InterPro" id="IPR002939">
    <property type="entry name" value="DnaJ_C"/>
</dbReference>
<dbReference type="AlphaFoldDB" id="A0A098LK87"/>
<protein>
    <recommendedName>
        <fullName evidence="2">J domain-containing protein</fullName>
    </recommendedName>
</protein>
<evidence type="ECO:0000256" key="1">
    <source>
        <dbReference type="ARBA" id="ARBA00023186"/>
    </source>
</evidence>
<evidence type="ECO:0000259" key="2">
    <source>
        <dbReference type="PROSITE" id="PS50076"/>
    </source>
</evidence>
<dbReference type="eggNOG" id="COG0484">
    <property type="taxonomic scope" value="Bacteria"/>
</dbReference>
<dbReference type="PRINTS" id="PR00625">
    <property type="entry name" value="JDOMAIN"/>
</dbReference>
<dbReference type="PROSITE" id="PS00636">
    <property type="entry name" value="DNAJ_1"/>
    <property type="match status" value="1"/>
</dbReference>
<dbReference type="STRING" id="153721.MYP_3838"/>
<dbReference type="EMBL" id="BBLT01000008">
    <property type="protein sequence ID" value="GAL86608.1"/>
    <property type="molecule type" value="Genomic_DNA"/>
</dbReference>
<dbReference type="PANTHER" id="PTHR43096:SF48">
    <property type="entry name" value="CHAPERONE PROTEIN DNAJ"/>
    <property type="match status" value="1"/>
</dbReference>
<dbReference type="SMART" id="SM00271">
    <property type="entry name" value="DnaJ"/>
    <property type="match status" value="1"/>
</dbReference>
<sequence>MEYKDYYKILGVSKTASQNEIKKAFKKLAVKYHPDKNPGDKEAETRFKEANEANSVLSDPEKRKQYDEMGDNWKYYEQMKNQGGGGTYNPFGGGGTYEYSSSGGFDAESFADFFENIFSRSGKSKGGFSTGGRAYKGNDFQAELEITLEEAYRGTEKIVNVNGQPLRIKLKPGIADEQIIKLKEKGGQGAGGGKPGDLYITIRVVKHYKYERIGDNLYVDVPVDLYTLILGGKTEVNTLKGMIKLDIPKGTESGKVLRLRNLGMPVYNETGKFGDLYAKVLVQLPKNLSEKEEALFKQLASLREYAKV</sequence>
<dbReference type="CDD" id="cd06257">
    <property type="entry name" value="DnaJ"/>
    <property type="match status" value="1"/>
</dbReference>
<dbReference type="SUPFAM" id="SSF46565">
    <property type="entry name" value="Chaperone J-domain"/>
    <property type="match status" value="1"/>
</dbReference>
<dbReference type="PROSITE" id="PS50076">
    <property type="entry name" value="DNAJ_2"/>
    <property type="match status" value="1"/>
</dbReference>
<dbReference type="Pfam" id="PF00226">
    <property type="entry name" value="DnaJ"/>
    <property type="match status" value="1"/>
</dbReference>
<dbReference type="InterPro" id="IPR018253">
    <property type="entry name" value="DnaJ_domain_CS"/>
</dbReference>
<dbReference type="CDD" id="cd10747">
    <property type="entry name" value="DnaJ_C"/>
    <property type="match status" value="1"/>
</dbReference>
<dbReference type="SUPFAM" id="SSF49493">
    <property type="entry name" value="HSP40/DnaJ peptide-binding domain"/>
    <property type="match status" value="2"/>
</dbReference>
<reference evidence="3 4" key="1">
    <citation type="submission" date="2014-09" db="EMBL/GenBank/DDBJ databases">
        <title>Sporocytophaga myxococcoides PG-01 genome sequencing.</title>
        <authorList>
            <person name="Liu L."/>
            <person name="Gao P.J."/>
            <person name="Chen G.J."/>
            <person name="Wang L.S."/>
        </authorList>
    </citation>
    <scope>NUCLEOTIDE SEQUENCE [LARGE SCALE GENOMIC DNA]</scope>
    <source>
        <strain evidence="3 4">PG-01</strain>
    </source>
</reference>
<dbReference type="Pfam" id="PF01556">
    <property type="entry name" value="DnaJ_C"/>
    <property type="match status" value="1"/>
</dbReference>
<dbReference type="InterPro" id="IPR001623">
    <property type="entry name" value="DnaJ_domain"/>
</dbReference>
<gene>
    <name evidence="3" type="ORF">MYP_3838</name>
</gene>
<evidence type="ECO:0000313" key="4">
    <source>
        <dbReference type="Proteomes" id="UP000030185"/>
    </source>
</evidence>
<dbReference type="GO" id="GO:0042026">
    <property type="term" value="P:protein refolding"/>
    <property type="evidence" value="ECO:0007669"/>
    <property type="project" value="TreeGrafter"/>
</dbReference>
<accession>A0A098LK87</accession>